<keyword evidence="2 6" id="KW-0812">Transmembrane</keyword>
<keyword evidence="6" id="KW-1003">Cell membrane</keyword>
<keyword evidence="9" id="KW-1185">Reference proteome</keyword>
<keyword evidence="3 6" id="KW-1133">Transmembrane helix</keyword>
<feature type="transmembrane region" description="Helical" evidence="6">
    <location>
        <begin position="243"/>
        <end position="263"/>
    </location>
</feature>
<dbReference type="RefSeq" id="WP_201804870.1">
    <property type="nucleotide sequence ID" value="NZ_JAERRI010000008.1"/>
</dbReference>
<comment type="caution">
    <text evidence="8">The sequence shown here is derived from an EMBL/GenBank/DDBJ whole genome shotgun (WGS) entry which is preliminary data.</text>
</comment>
<evidence type="ECO:0000256" key="6">
    <source>
        <dbReference type="RuleBase" id="RU361157"/>
    </source>
</evidence>
<reference evidence="8 9" key="1">
    <citation type="submission" date="2021-01" db="EMBL/GenBank/DDBJ databases">
        <title>WGS of actinomycetes isolated from Thailand.</title>
        <authorList>
            <person name="Thawai C."/>
        </authorList>
    </citation>
    <scope>NUCLEOTIDE SEQUENCE [LARGE SCALE GENOMIC DNA]</scope>
    <source>
        <strain evidence="8 9">CH9-7</strain>
    </source>
</reference>
<accession>A0ABS1MT74</accession>
<evidence type="ECO:0000256" key="5">
    <source>
        <dbReference type="ARBA" id="ARBA00023251"/>
    </source>
</evidence>
<dbReference type="InterPro" id="IPR013525">
    <property type="entry name" value="ABC2_TM"/>
</dbReference>
<evidence type="ECO:0000256" key="4">
    <source>
        <dbReference type="ARBA" id="ARBA00023136"/>
    </source>
</evidence>
<comment type="subcellular location">
    <subcellularLocation>
        <location evidence="6">Cell membrane</location>
        <topology evidence="6">Multi-pass membrane protein</topology>
    </subcellularLocation>
    <subcellularLocation>
        <location evidence="1">Membrane</location>
        <topology evidence="1">Multi-pass membrane protein</topology>
    </subcellularLocation>
</comment>
<evidence type="ECO:0000313" key="8">
    <source>
        <dbReference type="EMBL" id="MBL1090939.1"/>
    </source>
</evidence>
<evidence type="ECO:0000256" key="3">
    <source>
        <dbReference type="ARBA" id="ARBA00022989"/>
    </source>
</evidence>
<evidence type="ECO:0000256" key="2">
    <source>
        <dbReference type="ARBA" id="ARBA00022692"/>
    </source>
</evidence>
<proteinExistence type="inferred from homology"/>
<sequence length="271" mass="28519">MSSATIAPAPRKTTTHPFNDALTMLGRNLKRMQRDPSQVIVVIALPVVFLLLFVYVFGNTLGTGIGVHGTDGYLSYVVPGILVIGVAAGAQGTSISVNSDMTEGIISRFRTMAIARGAVLTGHVVGAIIQTFLGMVGVMAISLLLGYRPAADAADWFAVVGILALIAFALSWLSVALGTFANSATVASNLPMPLVLLPCLGSGFVPAGSMPDGLRWFSEHQPFTPFIESVRSLLNGTPAGDDILVTAIWCVAIALLGYAWALAQYNRKSIR</sequence>
<dbReference type="PANTHER" id="PTHR43229:SF2">
    <property type="entry name" value="NODULATION PROTEIN J"/>
    <property type="match status" value="1"/>
</dbReference>
<dbReference type="InterPro" id="IPR000412">
    <property type="entry name" value="ABC_2_transport"/>
</dbReference>
<name>A0ABS1MT74_9ACTN</name>
<keyword evidence="6" id="KW-0813">Transport</keyword>
<feature type="domain" description="ABC transmembrane type-2" evidence="7">
    <location>
        <begin position="37"/>
        <end position="268"/>
    </location>
</feature>
<dbReference type="PIRSF" id="PIRSF006648">
    <property type="entry name" value="DrrB"/>
    <property type="match status" value="1"/>
</dbReference>
<dbReference type="EMBL" id="JAERRI010000008">
    <property type="protein sequence ID" value="MBL1090939.1"/>
    <property type="molecule type" value="Genomic_DNA"/>
</dbReference>
<feature type="transmembrane region" description="Helical" evidence="6">
    <location>
        <begin position="73"/>
        <end position="97"/>
    </location>
</feature>
<feature type="transmembrane region" description="Helical" evidence="6">
    <location>
        <begin position="190"/>
        <end position="209"/>
    </location>
</feature>
<evidence type="ECO:0000313" key="9">
    <source>
        <dbReference type="Proteomes" id="UP000629371"/>
    </source>
</evidence>
<protein>
    <recommendedName>
        <fullName evidence="6">Transport permease protein</fullName>
    </recommendedName>
</protein>
<keyword evidence="5" id="KW-0046">Antibiotic resistance</keyword>
<dbReference type="Proteomes" id="UP000629371">
    <property type="component" value="Unassembled WGS sequence"/>
</dbReference>
<evidence type="ECO:0000259" key="7">
    <source>
        <dbReference type="PROSITE" id="PS51012"/>
    </source>
</evidence>
<dbReference type="InterPro" id="IPR051784">
    <property type="entry name" value="Nod_factor_ABC_transporter"/>
</dbReference>
<dbReference type="Pfam" id="PF01061">
    <property type="entry name" value="ABC2_membrane"/>
    <property type="match status" value="1"/>
</dbReference>
<dbReference type="PANTHER" id="PTHR43229">
    <property type="entry name" value="NODULATION PROTEIN J"/>
    <property type="match status" value="1"/>
</dbReference>
<dbReference type="InterPro" id="IPR047817">
    <property type="entry name" value="ABC2_TM_bact-type"/>
</dbReference>
<feature type="transmembrane region" description="Helical" evidence="6">
    <location>
        <begin position="39"/>
        <end position="58"/>
    </location>
</feature>
<comment type="similarity">
    <text evidence="6">Belongs to the ABC-2 integral membrane protein family.</text>
</comment>
<organism evidence="8 9">
    <name type="scientific">Streptomyces siderophoricus</name>
    <dbReference type="NCBI Taxonomy" id="2802281"/>
    <lineage>
        <taxon>Bacteria</taxon>
        <taxon>Bacillati</taxon>
        <taxon>Actinomycetota</taxon>
        <taxon>Actinomycetes</taxon>
        <taxon>Kitasatosporales</taxon>
        <taxon>Streptomycetaceae</taxon>
        <taxon>Streptomyces</taxon>
    </lineage>
</organism>
<keyword evidence="4 6" id="KW-0472">Membrane</keyword>
<evidence type="ECO:0000256" key="1">
    <source>
        <dbReference type="ARBA" id="ARBA00004141"/>
    </source>
</evidence>
<gene>
    <name evidence="8" type="ORF">JK360_16275</name>
</gene>
<feature type="transmembrane region" description="Helical" evidence="6">
    <location>
        <begin position="118"/>
        <end position="144"/>
    </location>
</feature>
<dbReference type="PROSITE" id="PS51012">
    <property type="entry name" value="ABC_TM2"/>
    <property type="match status" value="1"/>
</dbReference>
<feature type="transmembrane region" description="Helical" evidence="6">
    <location>
        <begin position="156"/>
        <end position="178"/>
    </location>
</feature>